<dbReference type="STRING" id="1172194.WQQ_46080"/>
<dbReference type="EMBL" id="AKGD01000004">
    <property type="protein sequence ID" value="EIT68173.1"/>
    <property type="molecule type" value="Genomic_DNA"/>
</dbReference>
<accession>I8T397</accession>
<evidence type="ECO:0000256" key="1">
    <source>
        <dbReference type="SAM" id="MobiDB-lite"/>
    </source>
</evidence>
<name>I8T397_9GAMM</name>
<dbReference type="Proteomes" id="UP000003704">
    <property type="component" value="Unassembled WGS sequence"/>
</dbReference>
<protein>
    <submittedName>
        <fullName evidence="2">Uncharacterized protein</fullName>
    </submittedName>
</protein>
<sequence length="143" mass="15425">MKAAFFCRRASGQRLRGRSGPTVASGASSKQFKVPPLDPPIPPSPELLPIESTLTVRVAATDAHVVDDVVGIEARPAFDGRALAPLNNLYIFVGVASGADAAVQSAERLIERAFNLWRYREPPATIHRLFGFTPLSSQTTRKA</sequence>
<evidence type="ECO:0000313" key="2">
    <source>
        <dbReference type="EMBL" id="EIT68173.1"/>
    </source>
</evidence>
<evidence type="ECO:0000313" key="3">
    <source>
        <dbReference type="Proteomes" id="UP000003704"/>
    </source>
</evidence>
<comment type="caution">
    <text evidence="2">The sequence shown here is derived from an EMBL/GenBank/DDBJ whole genome shotgun (WGS) entry which is preliminary data.</text>
</comment>
<gene>
    <name evidence="2" type="ORF">WQQ_46080</name>
</gene>
<reference evidence="2 3" key="1">
    <citation type="journal article" date="2012" name="J. Bacteriol.">
        <title>Genome Sequence of n-Alkane-Degrading Hydrocarboniphaga effusa Strain AP103T (ATCC BAA-332T).</title>
        <authorList>
            <person name="Chang H.K."/>
            <person name="Zylstra G.J."/>
            <person name="Chae J.C."/>
        </authorList>
    </citation>
    <scope>NUCLEOTIDE SEQUENCE [LARGE SCALE GENOMIC DNA]</scope>
    <source>
        <strain evidence="2 3">AP103</strain>
    </source>
</reference>
<keyword evidence="3" id="KW-1185">Reference proteome</keyword>
<dbReference type="AlphaFoldDB" id="I8T397"/>
<dbReference type="RefSeq" id="WP_007187543.1">
    <property type="nucleotide sequence ID" value="NZ_CALRNS020000018.1"/>
</dbReference>
<feature type="region of interest" description="Disordered" evidence="1">
    <location>
        <begin position="16"/>
        <end position="44"/>
    </location>
</feature>
<proteinExistence type="predicted"/>
<organism evidence="2 3">
    <name type="scientific">Hydrocarboniphaga effusa AP103</name>
    <dbReference type="NCBI Taxonomy" id="1172194"/>
    <lineage>
        <taxon>Bacteria</taxon>
        <taxon>Pseudomonadati</taxon>
        <taxon>Pseudomonadota</taxon>
        <taxon>Gammaproteobacteria</taxon>
        <taxon>Nevskiales</taxon>
        <taxon>Nevskiaceae</taxon>
        <taxon>Hydrocarboniphaga</taxon>
    </lineage>
</organism>